<evidence type="ECO:0000256" key="1">
    <source>
        <dbReference type="ARBA" id="ARBA00022448"/>
    </source>
</evidence>
<evidence type="ECO:0000313" key="8">
    <source>
        <dbReference type="Proteomes" id="UP000782705"/>
    </source>
</evidence>
<dbReference type="InterPro" id="IPR002178">
    <property type="entry name" value="PTS_EIIA_type-2_dom"/>
</dbReference>
<evidence type="ECO:0000256" key="3">
    <source>
        <dbReference type="ARBA" id="ARBA00022597"/>
    </source>
</evidence>
<sequence>MNEIIDKRTIFLDQTFSNKQEVLEVIAKTSVHLNIADSEVAILEELVARENMLSTSVGKGIAIPHCKSKNVKSSKIFLYRLSKEINWDEDEPVSLVFAILTNSDNSDHLSILAKLSRNLLKETFLGKVKAATSSEEIYEQLTTILN</sequence>
<dbReference type="PROSITE" id="PS51094">
    <property type="entry name" value="PTS_EIIA_TYPE_2"/>
    <property type="match status" value="1"/>
</dbReference>
<name>A0ABQ6YZ18_9ENTE</name>
<dbReference type="Proteomes" id="UP000782705">
    <property type="component" value="Unassembled WGS sequence"/>
</dbReference>
<evidence type="ECO:0000313" key="7">
    <source>
        <dbReference type="EMBL" id="KAF1303623.1"/>
    </source>
</evidence>
<keyword evidence="1" id="KW-0813">Transport</keyword>
<dbReference type="CDD" id="cd00211">
    <property type="entry name" value="PTS_IIA_fru"/>
    <property type="match status" value="1"/>
</dbReference>
<gene>
    <name evidence="7" type="ORF">BAU17_06450</name>
</gene>
<dbReference type="NCBIfam" id="TIGR00848">
    <property type="entry name" value="fruA"/>
    <property type="match status" value="1"/>
</dbReference>
<keyword evidence="8" id="KW-1185">Reference proteome</keyword>
<evidence type="ECO:0000256" key="4">
    <source>
        <dbReference type="ARBA" id="ARBA00022679"/>
    </source>
</evidence>
<keyword evidence="4" id="KW-0808">Transferase</keyword>
<comment type="caution">
    <text evidence="7">The sequence shown here is derived from an EMBL/GenBank/DDBJ whole genome shotgun (WGS) entry which is preliminary data.</text>
</comment>
<dbReference type="PANTHER" id="PTHR47738">
    <property type="entry name" value="PTS SYSTEM FRUCTOSE-LIKE EIIA COMPONENT-RELATED"/>
    <property type="match status" value="1"/>
</dbReference>
<dbReference type="SUPFAM" id="SSF55804">
    <property type="entry name" value="Phoshotransferase/anion transport protein"/>
    <property type="match status" value="1"/>
</dbReference>
<dbReference type="InterPro" id="IPR051541">
    <property type="entry name" value="PTS_SugarTrans_NitroReg"/>
</dbReference>
<keyword evidence="5" id="KW-0598">Phosphotransferase system</keyword>
<proteinExistence type="predicted"/>
<dbReference type="Gene3D" id="3.40.930.10">
    <property type="entry name" value="Mannitol-specific EII, Chain A"/>
    <property type="match status" value="1"/>
</dbReference>
<dbReference type="RefSeq" id="WP_161902164.1">
    <property type="nucleotide sequence ID" value="NZ_MAEL01000039.1"/>
</dbReference>
<feature type="domain" description="PTS EIIA type-2" evidence="6">
    <location>
        <begin position="3"/>
        <end position="144"/>
    </location>
</feature>
<dbReference type="InterPro" id="IPR004715">
    <property type="entry name" value="PTS_IIA_fruc"/>
</dbReference>
<dbReference type="Pfam" id="PF00359">
    <property type="entry name" value="PTS_EIIA_2"/>
    <property type="match status" value="1"/>
</dbReference>
<dbReference type="InterPro" id="IPR016152">
    <property type="entry name" value="PTrfase/Anion_transptr"/>
</dbReference>
<dbReference type="EMBL" id="MAEL01000039">
    <property type="protein sequence ID" value="KAF1303623.1"/>
    <property type="molecule type" value="Genomic_DNA"/>
</dbReference>
<evidence type="ECO:0000259" key="6">
    <source>
        <dbReference type="PROSITE" id="PS51094"/>
    </source>
</evidence>
<organism evidence="7 8">
    <name type="scientific">Candidatus Enterococcus willemsii</name>
    <dbReference type="NCBI Taxonomy" id="1857215"/>
    <lineage>
        <taxon>Bacteria</taxon>
        <taxon>Bacillati</taxon>
        <taxon>Bacillota</taxon>
        <taxon>Bacilli</taxon>
        <taxon>Lactobacillales</taxon>
        <taxon>Enterococcaceae</taxon>
        <taxon>Enterococcus</taxon>
    </lineage>
</organism>
<accession>A0ABQ6YZ18</accession>
<evidence type="ECO:0000256" key="2">
    <source>
        <dbReference type="ARBA" id="ARBA00022553"/>
    </source>
</evidence>
<keyword evidence="3" id="KW-0762">Sugar transport</keyword>
<dbReference type="PANTHER" id="PTHR47738:SF1">
    <property type="entry name" value="NITROGEN REGULATORY PROTEIN"/>
    <property type="match status" value="1"/>
</dbReference>
<evidence type="ECO:0000256" key="5">
    <source>
        <dbReference type="ARBA" id="ARBA00022683"/>
    </source>
</evidence>
<keyword evidence="2" id="KW-0597">Phosphoprotein</keyword>
<reference evidence="7 8" key="1">
    <citation type="submission" date="2016-06" db="EMBL/GenBank/DDBJ databases">
        <title>Four novel species of enterococci isolated from chicken manure.</title>
        <authorList>
            <person name="Van Tyne D."/>
        </authorList>
    </citation>
    <scope>NUCLEOTIDE SEQUENCE [LARGE SCALE GENOMIC DNA]</scope>
    <source>
        <strain evidence="7 8">CU12B</strain>
    </source>
</reference>
<protein>
    <recommendedName>
        <fullName evidence="6">PTS EIIA type-2 domain-containing protein</fullName>
    </recommendedName>
</protein>